<dbReference type="CDD" id="cd05233">
    <property type="entry name" value="SDR_c"/>
    <property type="match status" value="1"/>
</dbReference>
<accession>A0A9P8RFE1</accession>
<dbReference type="GO" id="GO:0016491">
    <property type="term" value="F:oxidoreductase activity"/>
    <property type="evidence" value="ECO:0007669"/>
    <property type="project" value="UniProtKB-KW"/>
</dbReference>
<reference evidence="6" key="1">
    <citation type="journal article" date="2021" name="Nat. Commun.">
        <title>Genetic determinants of endophytism in the Arabidopsis root mycobiome.</title>
        <authorList>
            <person name="Mesny F."/>
            <person name="Miyauchi S."/>
            <person name="Thiergart T."/>
            <person name="Pickel B."/>
            <person name="Atanasova L."/>
            <person name="Karlsson M."/>
            <person name="Huettel B."/>
            <person name="Barry K.W."/>
            <person name="Haridas S."/>
            <person name="Chen C."/>
            <person name="Bauer D."/>
            <person name="Andreopoulos W."/>
            <person name="Pangilinan J."/>
            <person name="LaButti K."/>
            <person name="Riley R."/>
            <person name="Lipzen A."/>
            <person name="Clum A."/>
            <person name="Drula E."/>
            <person name="Henrissat B."/>
            <person name="Kohler A."/>
            <person name="Grigoriev I.V."/>
            <person name="Martin F.M."/>
            <person name="Hacquard S."/>
        </authorList>
    </citation>
    <scope>NUCLEOTIDE SEQUENCE</scope>
    <source>
        <strain evidence="6">MPI-SDFR-AT-0073</strain>
    </source>
</reference>
<name>A0A9P8RFE1_9PEZI</name>
<dbReference type="GeneID" id="70133163"/>
<dbReference type="OrthoDB" id="2898618at2759"/>
<gene>
    <name evidence="6" type="ORF">BKA67DRAFT_586719</name>
</gene>
<comment type="similarity">
    <text evidence="1 4">Belongs to the short-chain dehydrogenases/reductases (SDR) family.</text>
</comment>
<evidence type="ECO:0000256" key="3">
    <source>
        <dbReference type="ARBA" id="ARBA00023002"/>
    </source>
</evidence>
<dbReference type="AlphaFoldDB" id="A0A9P8RFE1"/>
<evidence type="ECO:0000256" key="4">
    <source>
        <dbReference type="RuleBase" id="RU000363"/>
    </source>
</evidence>
<feature type="region of interest" description="Disordered" evidence="5">
    <location>
        <begin position="183"/>
        <end position="207"/>
    </location>
</feature>
<dbReference type="InterPro" id="IPR052178">
    <property type="entry name" value="Sec_Metab_Biosynth_SDR"/>
</dbReference>
<dbReference type="SUPFAM" id="SSF51735">
    <property type="entry name" value="NAD(P)-binding Rossmann-fold domains"/>
    <property type="match status" value="1"/>
</dbReference>
<dbReference type="EMBL" id="JAGPXC010000012">
    <property type="protein sequence ID" value="KAH6645009.1"/>
    <property type="molecule type" value="Genomic_DNA"/>
</dbReference>
<protein>
    <recommendedName>
        <fullName evidence="8">NAD(P)-binding protein</fullName>
    </recommendedName>
</protein>
<comment type="caution">
    <text evidence="6">The sequence shown here is derived from an EMBL/GenBank/DDBJ whole genome shotgun (WGS) entry which is preliminary data.</text>
</comment>
<keyword evidence="3" id="KW-0560">Oxidoreductase</keyword>
<dbReference type="Pfam" id="PF13561">
    <property type="entry name" value="adh_short_C2"/>
    <property type="match status" value="1"/>
</dbReference>
<keyword evidence="2" id="KW-0521">NADP</keyword>
<evidence type="ECO:0000256" key="1">
    <source>
        <dbReference type="ARBA" id="ARBA00006484"/>
    </source>
</evidence>
<dbReference type="RefSeq" id="XP_045951523.1">
    <property type="nucleotide sequence ID" value="XM_046104272.1"/>
</dbReference>
<dbReference type="InterPro" id="IPR002347">
    <property type="entry name" value="SDR_fam"/>
</dbReference>
<keyword evidence="7" id="KW-1185">Reference proteome</keyword>
<dbReference type="PRINTS" id="PR00081">
    <property type="entry name" value="GDHRDH"/>
</dbReference>
<dbReference type="Pfam" id="PF00106">
    <property type="entry name" value="adh_short"/>
    <property type="match status" value="1"/>
</dbReference>
<dbReference type="PANTHER" id="PTHR43618:SF18">
    <property type="entry name" value="SHORT CHAIN DEHYDROGENASE_REDUCTASE FAMILY (AFU_ORTHOLOGUE AFUA_5G12480)"/>
    <property type="match status" value="1"/>
</dbReference>
<dbReference type="PANTHER" id="PTHR43618">
    <property type="entry name" value="7-ALPHA-HYDROXYSTEROID DEHYDROGENASE"/>
    <property type="match status" value="1"/>
</dbReference>
<organism evidence="6 7">
    <name type="scientific">Truncatella angustata</name>
    <dbReference type="NCBI Taxonomy" id="152316"/>
    <lineage>
        <taxon>Eukaryota</taxon>
        <taxon>Fungi</taxon>
        <taxon>Dikarya</taxon>
        <taxon>Ascomycota</taxon>
        <taxon>Pezizomycotina</taxon>
        <taxon>Sordariomycetes</taxon>
        <taxon>Xylariomycetidae</taxon>
        <taxon>Amphisphaeriales</taxon>
        <taxon>Sporocadaceae</taxon>
        <taxon>Truncatella</taxon>
    </lineage>
</organism>
<dbReference type="InterPro" id="IPR020904">
    <property type="entry name" value="Sc_DH/Rdtase_CS"/>
</dbReference>
<dbReference type="PROSITE" id="PS00061">
    <property type="entry name" value="ADH_SHORT"/>
    <property type="match status" value="1"/>
</dbReference>
<evidence type="ECO:0000313" key="6">
    <source>
        <dbReference type="EMBL" id="KAH6645009.1"/>
    </source>
</evidence>
<evidence type="ECO:0008006" key="8">
    <source>
        <dbReference type="Google" id="ProtNLM"/>
    </source>
</evidence>
<dbReference type="Gene3D" id="3.40.50.720">
    <property type="entry name" value="NAD(P)-binding Rossmann-like Domain"/>
    <property type="match status" value="1"/>
</dbReference>
<sequence>MDLSLPIKAQELFSCDGMVIVITGGSSGTVQIFLRFGNGGLLIVTGIGLAMASVAAKTGASKVYILGRRGDRLVAAAATLSSAENNAVIPIVCDVTSQESINAAVSFIEKDSGHIDVLINNAGVANPFFDPSVAESIDELSRGLLAAHKATQDVIQTNTASIIGVSSSFLPLLHSGNLRRGWPGNKLTDHSTNTRQNQRAANVDQDDSRTSQIITVSSISGFERHGMTGLAYSASKAGATHLGKVFATMLVPWNIRSNVIIPGLYPSEMTAFIPMDQILVSNTPAGRAGSCSDIAGVLLYLLGKAGAFVNGSVLLTDGGRLTIEASSF</sequence>
<evidence type="ECO:0000313" key="7">
    <source>
        <dbReference type="Proteomes" id="UP000758603"/>
    </source>
</evidence>
<dbReference type="InterPro" id="IPR036291">
    <property type="entry name" value="NAD(P)-bd_dom_sf"/>
</dbReference>
<dbReference type="Proteomes" id="UP000758603">
    <property type="component" value="Unassembled WGS sequence"/>
</dbReference>
<proteinExistence type="inferred from homology"/>
<feature type="compositionally biased region" description="Polar residues" evidence="5">
    <location>
        <begin position="190"/>
        <end position="200"/>
    </location>
</feature>
<dbReference type="PRINTS" id="PR00080">
    <property type="entry name" value="SDRFAMILY"/>
</dbReference>
<evidence type="ECO:0000256" key="5">
    <source>
        <dbReference type="SAM" id="MobiDB-lite"/>
    </source>
</evidence>
<evidence type="ECO:0000256" key="2">
    <source>
        <dbReference type="ARBA" id="ARBA00022857"/>
    </source>
</evidence>